<name>A0A7J7KLN0_BUGNE</name>
<sequence length="112" mass="12331">MSKFEYRQHNRANSTIMSHFWVGKYAATKALCGFTASLLILALTVGRKGSAGLVDQFLVFKGAGAGPGHCGRYLASMAGWLKYKLCNYQLKIDLAILCFVQVVIRQGRCEGH</sequence>
<dbReference type="EMBL" id="VXIV02000336">
    <property type="protein sequence ID" value="KAF6038868.1"/>
    <property type="molecule type" value="Genomic_DNA"/>
</dbReference>
<gene>
    <name evidence="1" type="ORF">EB796_002819</name>
</gene>
<comment type="caution">
    <text evidence="1">The sequence shown here is derived from an EMBL/GenBank/DDBJ whole genome shotgun (WGS) entry which is preliminary data.</text>
</comment>
<keyword evidence="2" id="KW-1185">Reference proteome</keyword>
<organism evidence="1 2">
    <name type="scientific">Bugula neritina</name>
    <name type="common">Brown bryozoan</name>
    <name type="synonym">Sertularia neritina</name>
    <dbReference type="NCBI Taxonomy" id="10212"/>
    <lineage>
        <taxon>Eukaryota</taxon>
        <taxon>Metazoa</taxon>
        <taxon>Spiralia</taxon>
        <taxon>Lophotrochozoa</taxon>
        <taxon>Bryozoa</taxon>
        <taxon>Gymnolaemata</taxon>
        <taxon>Cheilostomatida</taxon>
        <taxon>Flustrina</taxon>
        <taxon>Buguloidea</taxon>
        <taxon>Bugulidae</taxon>
        <taxon>Bugula</taxon>
    </lineage>
</organism>
<evidence type="ECO:0000313" key="1">
    <source>
        <dbReference type="EMBL" id="KAF6038868.1"/>
    </source>
</evidence>
<reference evidence="1" key="1">
    <citation type="submission" date="2020-06" db="EMBL/GenBank/DDBJ databases">
        <title>Draft genome of Bugula neritina, a colonial animal packing powerful symbionts and potential medicines.</title>
        <authorList>
            <person name="Rayko M."/>
        </authorList>
    </citation>
    <scope>NUCLEOTIDE SEQUENCE [LARGE SCALE GENOMIC DNA]</scope>
    <source>
        <strain evidence="1">Kwan_BN1</strain>
    </source>
</reference>
<evidence type="ECO:0000313" key="2">
    <source>
        <dbReference type="Proteomes" id="UP000593567"/>
    </source>
</evidence>
<protein>
    <submittedName>
        <fullName evidence="1">Uncharacterized protein</fullName>
    </submittedName>
</protein>
<dbReference type="Proteomes" id="UP000593567">
    <property type="component" value="Unassembled WGS sequence"/>
</dbReference>
<dbReference type="AlphaFoldDB" id="A0A7J7KLN0"/>
<proteinExistence type="predicted"/>
<accession>A0A7J7KLN0</accession>